<dbReference type="EMBL" id="GL996499">
    <property type="protein sequence ID" value="EGW35413.1"/>
    <property type="molecule type" value="Genomic_DNA"/>
</dbReference>
<dbReference type="GO" id="GO:0045050">
    <property type="term" value="P:protein insertion into ER membrane by stop-transfer membrane-anchor sequence"/>
    <property type="evidence" value="ECO:0007669"/>
    <property type="project" value="EnsemblFungi"/>
</dbReference>
<comment type="similarity">
    <text evidence="2">Belongs to the EMC6 family.</text>
</comment>
<dbReference type="RefSeq" id="XP_007372825.1">
    <property type="nucleotide sequence ID" value="XM_007372763.1"/>
</dbReference>
<feature type="transmembrane region" description="Helical" evidence="8">
    <location>
        <begin position="45"/>
        <end position="63"/>
    </location>
</feature>
<dbReference type="OMA" id="YPGFLFY"/>
<accession>G3AGT0</accession>
<dbReference type="FunCoup" id="G3AGT0">
    <property type="interactions" value="28"/>
</dbReference>
<proteinExistence type="inferred from homology"/>
<evidence type="ECO:0000256" key="7">
    <source>
        <dbReference type="ARBA" id="ARBA00023136"/>
    </source>
</evidence>
<gene>
    <name evidence="9" type="ORF">SPAPADRAFT_58629</name>
</gene>
<dbReference type="Proteomes" id="UP000000709">
    <property type="component" value="Unassembled WGS sequence"/>
</dbReference>
<dbReference type="STRING" id="619300.G3AGT0"/>
<reference evidence="9 10" key="1">
    <citation type="journal article" date="2011" name="Proc. Natl. Acad. Sci. U.S.A.">
        <title>Comparative genomics of xylose-fermenting fungi for enhanced biofuel production.</title>
        <authorList>
            <person name="Wohlbach D.J."/>
            <person name="Kuo A."/>
            <person name="Sato T.K."/>
            <person name="Potts K.M."/>
            <person name="Salamov A.A."/>
            <person name="LaButti K.M."/>
            <person name="Sun H."/>
            <person name="Clum A."/>
            <person name="Pangilinan J.L."/>
            <person name="Lindquist E.A."/>
            <person name="Lucas S."/>
            <person name="Lapidus A."/>
            <person name="Jin M."/>
            <person name="Gunawan C."/>
            <person name="Balan V."/>
            <person name="Dale B.E."/>
            <person name="Jeffries T.W."/>
            <person name="Zinkel R."/>
            <person name="Barry K.W."/>
            <person name="Grigoriev I.V."/>
            <person name="Gasch A.P."/>
        </authorList>
    </citation>
    <scope>NUCLEOTIDE SEQUENCE [LARGE SCALE GENOMIC DNA]</scope>
    <source>
        <strain evidence="10">NRRL Y-27907 / 11-Y1</strain>
    </source>
</reference>
<dbReference type="KEGG" id="spaa:SPAPADRAFT_58629"/>
<dbReference type="GO" id="GO:0015914">
    <property type="term" value="P:phospholipid transport"/>
    <property type="evidence" value="ECO:0007669"/>
    <property type="project" value="EnsemblFungi"/>
</dbReference>
<evidence type="ECO:0000256" key="8">
    <source>
        <dbReference type="SAM" id="Phobius"/>
    </source>
</evidence>
<evidence type="ECO:0000256" key="5">
    <source>
        <dbReference type="ARBA" id="ARBA00022824"/>
    </source>
</evidence>
<evidence type="ECO:0000256" key="6">
    <source>
        <dbReference type="ARBA" id="ARBA00022989"/>
    </source>
</evidence>
<evidence type="ECO:0000256" key="4">
    <source>
        <dbReference type="ARBA" id="ARBA00022692"/>
    </source>
</evidence>
<dbReference type="InterPro" id="IPR029008">
    <property type="entry name" value="EMC6-like"/>
</dbReference>
<comment type="subcellular location">
    <subcellularLocation>
        <location evidence="1">Endoplasmic reticulum membrane</location>
        <topology evidence="1">Multi-pass membrane protein</topology>
    </subcellularLocation>
</comment>
<evidence type="ECO:0000256" key="1">
    <source>
        <dbReference type="ARBA" id="ARBA00004477"/>
    </source>
</evidence>
<dbReference type="GO" id="GO:0072546">
    <property type="term" value="C:EMC complex"/>
    <property type="evidence" value="ECO:0007669"/>
    <property type="project" value="EnsemblFungi"/>
</dbReference>
<keyword evidence="5" id="KW-0256">Endoplasmic reticulum</keyword>
<evidence type="ECO:0000256" key="3">
    <source>
        <dbReference type="ARBA" id="ARBA00020827"/>
    </source>
</evidence>
<name>G3AGT0_SPAPN</name>
<dbReference type="GO" id="GO:0006644">
    <property type="term" value="P:phospholipid metabolic process"/>
    <property type="evidence" value="ECO:0007669"/>
    <property type="project" value="EnsemblFungi"/>
</dbReference>
<dbReference type="InParanoid" id="G3AGT0"/>
<dbReference type="GO" id="GO:0032977">
    <property type="term" value="F:membrane insertase activity"/>
    <property type="evidence" value="ECO:0007669"/>
    <property type="project" value="EnsemblFungi"/>
</dbReference>
<dbReference type="Pfam" id="PF07019">
    <property type="entry name" value="EMC6"/>
    <property type="match status" value="1"/>
</dbReference>
<dbReference type="PANTHER" id="PTHR20994">
    <property type="entry name" value="ER MEMBRANE PROTEIN COMPLEX SUBUNIT 6"/>
    <property type="match status" value="1"/>
</dbReference>
<dbReference type="eggNOG" id="KOG4455">
    <property type="taxonomic scope" value="Eukaryota"/>
</dbReference>
<evidence type="ECO:0000313" key="9">
    <source>
        <dbReference type="EMBL" id="EGW35413.1"/>
    </source>
</evidence>
<evidence type="ECO:0000256" key="2">
    <source>
        <dbReference type="ARBA" id="ARBA00009436"/>
    </source>
</evidence>
<keyword evidence="4 8" id="KW-0812">Transmembrane</keyword>
<protein>
    <recommendedName>
        <fullName evidence="3">ER membrane protein complex subunit 6</fullName>
    </recommendedName>
</protein>
<dbReference type="GO" id="GO:0034975">
    <property type="term" value="P:protein folding in endoplasmic reticulum"/>
    <property type="evidence" value="ECO:0007669"/>
    <property type="project" value="TreeGrafter"/>
</dbReference>
<dbReference type="GO" id="GO:0000045">
    <property type="term" value="P:autophagosome assembly"/>
    <property type="evidence" value="ECO:0007669"/>
    <property type="project" value="TreeGrafter"/>
</dbReference>
<keyword evidence="7 8" id="KW-0472">Membrane</keyword>
<dbReference type="OrthoDB" id="16510at2759"/>
<keyword evidence="6 8" id="KW-1133">Transmembrane helix</keyword>
<dbReference type="AlphaFoldDB" id="G3AGT0"/>
<feature type="transmembrane region" description="Helical" evidence="8">
    <location>
        <begin position="84"/>
        <end position="102"/>
    </location>
</feature>
<sequence length="106" mass="11537">MNTDEAYSNANIKSNKDKLQHVQDITSLVLGIASGILTLESIHGFLLYVIGLTLANGLFYVICGEGKIDKYFKSPIQEVFVSGIVGNMPGFVMMWCLVYALVSTSA</sequence>
<dbReference type="InterPro" id="IPR008504">
    <property type="entry name" value="Emc6"/>
</dbReference>
<dbReference type="GeneID" id="18872543"/>
<keyword evidence="10" id="KW-1185">Reference proteome</keyword>
<dbReference type="HOGENOM" id="CLU_110781_4_1_1"/>
<dbReference type="PANTHER" id="PTHR20994:SF0">
    <property type="entry name" value="ER MEMBRANE PROTEIN COMPLEX SUBUNIT 6"/>
    <property type="match status" value="1"/>
</dbReference>
<evidence type="ECO:0000313" key="10">
    <source>
        <dbReference type="Proteomes" id="UP000000709"/>
    </source>
</evidence>
<organism evidence="10">
    <name type="scientific">Spathaspora passalidarum (strain NRRL Y-27907 / 11-Y1)</name>
    <dbReference type="NCBI Taxonomy" id="619300"/>
    <lineage>
        <taxon>Eukaryota</taxon>
        <taxon>Fungi</taxon>
        <taxon>Dikarya</taxon>
        <taxon>Ascomycota</taxon>
        <taxon>Saccharomycotina</taxon>
        <taxon>Pichiomycetes</taxon>
        <taxon>Debaryomycetaceae</taxon>
        <taxon>Spathaspora</taxon>
    </lineage>
</organism>